<dbReference type="EMBL" id="WHNW01000002">
    <property type="protein sequence ID" value="MPV85637.1"/>
    <property type="molecule type" value="Genomic_DNA"/>
</dbReference>
<dbReference type="PROSITE" id="PS51713">
    <property type="entry name" value="G_ERA"/>
    <property type="match status" value="1"/>
</dbReference>
<dbReference type="GO" id="GO:0003924">
    <property type="term" value="F:GTPase activity"/>
    <property type="evidence" value="ECO:0007669"/>
    <property type="project" value="UniProtKB-UniRule"/>
</dbReference>
<dbReference type="NCBIfam" id="NF000908">
    <property type="entry name" value="PRK00089.1"/>
    <property type="match status" value="1"/>
</dbReference>
<dbReference type="PANTHER" id="PTHR42698">
    <property type="entry name" value="GTPASE ERA"/>
    <property type="match status" value="1"/>
</dbReference>
<dbReference type="InterPro" id="IPR009019">
    <property type="entry name" value="KH_sf_prok-type"/>
</dbReference>
<feature type="binding site" evidence="6">
    <location>
        <begin position="68"/>
        <end position="72"/>
    </location>
    <ligand>
        <name>GTP</name>
        <dbReference type="ChEBI" id="CHEBI:37565"/>
    </ligand>
</feature>
<accession>A0A6N7EWY3</accession>
<comment type="subunit">
    <text evidence="6">Monomer.</text>
</comment>
<organism evidence="11 12">
    <name type="scientific">Ostreibacterium oceani</name>
    <dbReference type="NCBI Taxonomy" id="2654998"/>
    <lineage>
        <taxon>Bacteria</taxon>
        <taxon>Pseudomonadati</taxon>
        <taxon>Pseudomonadota</taxon>
        <taxon>Gammaproteobacteria</taxon>
        <taxon>Cardiobacteriales</taxon>
        <taxon>Ostreibacteriaceae</taxon>
        <taxon>Ostreibacterium</taxon>
    </lineage>
</organism>
<evidence type="ECO:0000256" key="2">
    <source>
        <dbReference type="ARBA" id="ARBA00020484"/>
    </source>
</evidence>
<evidence type="ECO:0000313" key="12">
    <source>
        <dbReference type="Proteomes" id="UP000471298"/>
    </source>
</evidence>
<dbReference type="GO" id="GO:0005525">
    <property type="term" value="F:GTP binding"/>
    <property type="evidence" value="ECO:0007669"/>
    <property type="project" value="UniProtKB-UniRule"/>
</dbReference>
<evidence type="ECO:0000259" key="10">
    <source>
        <dbReference type="PROSITE" id="PS51713"/>
    </source>
</evidence>
<evidence type="ECO:0000259" key="9">
    <source>
        <dbReference type="PROSITE" id="PS50823"/>
    </source>
</evidence>
<dbReference type="GO" id="GO:0005886">
    <property type="term" value="C:plasma membrane"/>
    <property type="evidence" value="ECO:0007669"/>
    <property type="project" value="UniProtKB-SubCell"/>
</dbReference>
<dbReference type="Proteomes" id="UP000471298">
    <property type="component" value="Unassembled WGS sequence"/>
</dbReference>
<feature type="binding site" evidence="6">
    <location>
        <begin position="21"/>
        <end position="28"/>
    </location>
    <ligand>
        <name>GTP</name>
        <dbReference type="ChEBI" id="CHEBI:37565"/>
    </ligand>
</feature>
<comment type="similarity">
    <text evidence="1 6 7 8">Belongs to the TRAFAC class TrmE-Era-EngA-EngB-Septin-like GTPase superfamily. Era GTPase family.</text>
</comment>
<keyword evidence="6" id="KW-1003">Cell membrane</keyword>
<dbReference type="HAMAP" id="MF_00367">
    <property type="entry name" value="GTPase_Era"/>
    <property type="match status" value="1"/>
</dbReference>
<feature type="domain" description="KH type-2" evidence="9">
    <location>
        <begin position="212"/>
        <end position="288"/>
    </location>
</feature>
<dbReference type="Pfam" id="PF07650">
    <property type="entry name" value="KH_2"/>
    <property type="match status" value="1"/>
</dbReference>
<sequence>MNTTDKKTNKHYKLGYIGIVGRPNVGKSTLLNYILGEKLAITSRKPQTTRQNLLGIHTSEKAQYIFVDTPGLHQQADKKINQYMNKSARLALEQVDVIVHICDSTRWTTDDDYVLQLLKRHDIPVIAVLNKMDLLSNMDAIIPEIEAMSTRYPYAEIVPVSALKNRNVSHLLDVIANYLPLGDKIYPDDQLTTASMRFIASEIVREKLFKALHQELPYSIAVITDSYKEVDGKVQIFVTILLERASQKPIVVGKGGKIIKMIGTQARKELQLLLGQPVELRTWVKIKENWSDNDSSLQQLGLNQGIDHF</sequence>
<evidence type="ECO:0000256" key="4">
    <source>
        <dbReference type="ARBA" id="ARBA00022884"/>
    </source>
</evidence>
<feature type="region of interest" description="G5" evidence="7">
    <location>
        <begin position="160"/>
        <end position="162"/>
    </location>
</feature>
<keyword evidence="6" id="KW-0963">Cytoplasm</keyword>
<dbReference type="GO" id="GO:0043024">
    <property type="term" value="F:ribosomal small subunit binding"/>
    <property type="evidence" value="ECO:0007669"/>
    <property type="project" value="TreeGrafter"/>
</dbReference>
<dbReference type="InterPro" id="IPR004044">
    <property type="entry name" value="KH_dom_type_2"/>
</dbReference>
<dbReference type="PANTHER" id="PTHR42698:SF1">
    <property type="entry name" value="GTPASE ERA, MITOCHONDRIAL"/>
    <property type="match status" value="1"/>
</dbReference>
<feature type="domain" description="Era-type G" evidence="10">
    <location>
        <begin position="13"/>
        <end position="181"/>
    </location>
</feature>
<evidence type="ECO:0000256" key="5">
    <source>
        <dbReference type="ARBA" id="ARBA00023134"/>
    </source>
</evidence>
<feature type="region of interest" description="G3" evidence="7">
    <location>
        <begin position="68"/>
        <end position="71"/>
    </location>
</feature>
<dbReference type="CDD" id="cd04163">
    <property type="entry name" value="Era"/>
    <property type="match status" value="1"/>
</dbReference>
<dbReference type="InParanoid" id="A0A6N7EWY3"/>
<dbReference type="NCBIfam" id="TIGR00231">
    <property type="entry name" value="small_GTP"/>
    <property type="match status" value="1"/>
</dbReference>
<dbReference type="GO" id="GO:0070181">
    <property type="term" value="F:small ribosomal subunit rRNA binding"/>
    <property type="evidence" value="ECO:0007669"/>
    <property type="project" value="UniProtKB-UniRule"/>
</dbReference>
<evidence type="ECO:0000256" key="7">
    <source>
        <dbReference type="PROSITE-ProRule" id="PRU01050"/>
    </source>
</evidence>
<dbReference type="RefSeq" id="WP_152809073.1">
    <property type="nucleotide sequence ID" value="NZ_WHNW01000002.1"/>
</dbReference>
<dbReference type="FunFam" id="3.40.50.300:FF:000094">
    <property type="entry name" value="GTPase Era"/>
    <property type="match status" value="1"/>
</dbReference>
<feature type="region of interest" description="G4" evidence="7">
    <location>
        <begin position="130"/>
        <end position="133"/>
    </location>
</feature>
<dbReference type="PROSITE" id="PS50823">
    <property type="entry name" value="KH_TYPE_2"/>
    <property type="match status" value="1"/>
</dbReference>
<protein>
    <recommendedName>
        <fullName evidence="2 6">GTPase Era</fullName>
    </recommendedName>
</protein>
<keyword evidence="12" id="KW-1185">Reference proteome</keyword>
<dbReference type="Pfam" id="PF01926">
    <property type="entry name" value="MMR_HSR1"/>
    <property type="match status" value="1"/>
</dbReference>
<dbReference type="AlphaFoldDB" id="A0A6N7EWY3"/>
<dbReference type="GO" id="GO:0005829">
    <property type="term" value="C:cytosol"/>
    <property type="evidence" value="ECO:0007669"/>
    <property type="project" value="TreeGrafter"/>
</dbReference>
<evidence type="ECO:0000256" key="6">
    <source>
        <dbReference type="HAMAP-Rule" id="MF_00367"/>
    </source>
</evidence>
<feature type="region of interest" description="G1" evidence="7">
    <location>
        <begin position="21"/>
        <end position="28"/>
    </location>
</feature>
<evidence type="ECO:0000256" key="8">
    <source>
        <dbReference type="RuleBase" id="RU003761"/>
    </source>
</evidence>
<dbReference type="Gene3D" id="3.40.50.300">
    <property type="entry name" value="P-loop containing nucleotide triphosphate hydrolases"/>
    <property type="match status" value="1"/>
</dbReference>
<comment type="function">
    <text evidence="6">An essential GTPase that binds both GDP and GTP, with rapid nucleotide exchange. Plays a role in 16S rRNA processing and 30S ribosomal subunit biogenesis and possibly also in cell cycle regulation and energy metabolism.</text>
</comment>
<dbReference type="FunCoup" id="A0A6N7EWY3">
    <property type="interactions" value="468"/>
</dbReference>
<dbReference type="NCBIfam" id="TIGR00436">
    <property type="entry name" value="era"/>
    <property type="match status" value="1"/>
</dbReference>
<dbReference type="CDD" id="cd22534">
    <property type="entry name" value="KH-II_Era"/>
    <property type="match status" value="1"/>
</dbReference>
<proteinExistence type="inferred from homology"/>
<name>A0A6N7EWY3_9GAMM</name>
<keyword evidence="6" id="KW-0472">Membrane</keyword>
<dbReference type="GO" id="GO:0000028">
    <property type="term" value="P:ribosomal small subunit assembly"/>
    <property type="evidence" value="ECO:0007669"/>
    <property type="project" value="TreeGrafter"/>
</dbReference>
<keyword evidence="6" id="KW-0690">Ribosome biogenesis</keyword>
<gene>
    <name evidence="6" type="primary">era</name>
    <name evidence="11" type="ORF">GCU85_02655</name>
</gene>
<feature type="region of interest" description="G2" evidence="7">
    <location>
        <begin position="47"/>
        <end position="51"/>
    </location>
</feature>
<dbReference type="InterPro" id="IPR030388">
    <property type="entry name" value="G_ERA_dom"/>
</dbReference>
<keyword evidence="3 6" id="KW-0547">Nucleotide-binding</keyword>
<evidence type="ECO:0000256" key="3">
    <source>
        <dbReference type="ARBA" id="ARBA00022741"/>
    </source>
</evidence>
<comment type="subcellular location">
    <subcellularLocation>
        <location evidence="6">Cytoplasm</location>
    </subcellularLocation>
    <subcellularLocation>
        <location evidence="6">Cell membrane</location>
        <topology evidence="6">Peripheral membrane protein</topology>
    </subcellularLocation>
</comment>
<evidence type="ECO:0000256" key="1">
    <source>
        <dbReference type="ARBA" id="ARBA00007921"/>
    </source>
</evidence>
<comment type="caution">
    <text evidence="11">The sequence shown here is derived from an EMBL/GenBank/DDBJ whole genome shotgun (WGS) entry which is preliminary data.</text>
</comment>
<keyword evidence="4 6" id="KW-0694">RNA-binding</keyword>
<keyword evidence="5 6" id="KW-0342">GTP-binding</keyword>
<keyword evidence="6" id="KW-0699">rRNA-binding</keyword>
<dbReference type="InterPro" id="IPR005225">
    <property type="entry name" value="Small_GTP-bd"/>
</dbReference>
<dbReference type="InterPro" id="IPR015946">
    <property type="entry name" value="KH_dom-like_a/b"/>
</dbReference>
<dbReference type="Gene3D" id="3.30.300.20">
    <property type="match status" value="1"/>
</dbReference>
<feature type="binding site" evidence="6">
    <location>
        <begin position="130"/>
        <end position="133"/>
    </location>
    <ligand>
        <name>GTP</name>
        <dbReference type="ChEBI" id="CHEBI:37565"/>
    </ligand>
</feature>
<reference evidence="11 12" key="1">
    <citation type="submission" date="2019-10" db="EMBL/GenBank/DDBJ databases">
        <title>Cardiobacteriales fam. a chemoheterotrophic member of the order Cardiobacteriales, and proposal of Cardiobacteriales fam. nov.</title>
        <authorList>
            <person name="Wang C."/>
        </authorList>
    </citation>
    <scope>NUCLEOTIDE SEQUENCE [LARGE SCALE GENOMIC DNA]</scope>
    <source>
        <strain evidence="11 12">ML27</strain>
    </source>
</reference>
<dbReference type="PRINTS" id="PR00326">
    <property type="entry name" value="GTP1OBG"/>
</dbReference>
<dbReference type="InterPro" id="IPR006073">
    <property type="entry name" value="GTP-bd"/>
</dbReference>
<evidence type="ECO:0000313" key="11">
    <source>
        <dbReference type="EMBL" id="MPV85637.1"/>
    </source>
</evidence>
<dbReference type="SUPFAM" id="SSF54814">
    <property type="entry name" value="Prokaryotic type KH domain (KH-domain type II)"/>
    <property type="match status" value="1"/>
</dbReference>
<dbReference type="InterPro" id="IPR005662">
    <property type="entry name" value="GTPase_Era-like"/>
</dbReference>
<dbReference type="InterPro" id="IPR027417">
    <property type="entry name" value="P-loop_NTPase"/>
</dbReference>
<dbReference type="SUPFAM" id="SSF52540">
    <property type="entry name" value="P-loop containing nucleoside triphosphate hydrolases"/>
    <property type="match status" value="1"/>
</dbReference>